<dbReference type="SUPFAM" id="SSF51735">
    <property type="entry name" value="NAD(P)-binding Rossmann-fold domains"/>
    <property type="match status" value="1"/>
</dbReference>
<dbReference type="PANTHER" id="PTHR42879:SF2">
    <property type="entry name" value="3-OXOACYL-[ACYL-CARRIER-PROTEIN] REDUCTASE FABG"/>
    <property type="match status" value="1"/>
</dbReference>
<evidence type="ECO:0000313" key="3">
    <source>
        <dbReference type="Proteomes" id="UP000379480"/>
    </source>
</evidence>
<dbReference type="InterPro" id="IPR020904">
    <property type="entry name" value="Sc_DH/Rdtase_CS"/>
</dbReference>
<comment type="similarity">
    <text evidence="1">Belongs to the short-chain dehydrogenases/reductases (SDR) family.</text>
</comment>
<dbReference type="InterPro" id="IPR050259">
    <property type="entry name" value="SDR"/>
</dbReference>
<dbReference type="EC" id="1.1.1.100" evidence="2"/>
<dbReference type="NCBIfam" id="NF005559">
    <property type="entry name" value="PRK07231.1"/>
    <property type="match status" value="1"/>
</dbReference>
<accession>A0A5E7A3M1</accession>
<dbReference type="FunFam" id="3.40.50.720:FF:000084">
    <property type="entry name" value="Short-chain dehydrogenase reductase"/>
    <property type="match status" value="1"/>
</dbReference>
<sequence length="264" mass="27383">MSQLAKKQAPVALDLGRVALVTGAAMGIGAAIAERLGHDGHTVVVADINLAAAEEMVVGLKAQGIEALALAIDVGDAQSIAAAFAYLQERFGRCDVLVNNAGIAKTQAFLDCDLADWQRVLNINLTGSLLCGQHAARLMSVNGWGRIINVASISGMRASMGRTAYGTSKAAIIGLTRQMAVELAEYGITVNGIAPGPVDTPLTQMLHSATTRDSYARAVPMRRYGTPAEMAGAVAFLASDDSSYISGHVIPVDGGFMASGILEI</sequence>
<organism evidence="2 3">
    <name type="scientific">Pseudomonas fluorescens</name>
    <dbReference type="NCBI Taxonomy" id="294"/>
    <lineage>
        <taxon>Bacteria</taxon>
        <taxon>Pseudomonadati</taxon>
        <taxon>Pseudomonadota</taxon>
        <taxon>Gammaproteobacteria</taxon>
        <taxon>Pseudomonadales</taxon>
        <taxon>Pseudomonadaceae</taxon>
        <taxon>Pseudomonas</taxon>
    </lineage>
</organism>
<dbReference type="EMBL" id="CABVHY010000002">
    <property type="protein sequence ID" value="VVN73528.1"/>
    <property type="molecule type" value="Genomic_DNA"/>
</dbReference>
<keyword evidence="2" id="KW-0560">Oxidoreductase</keyword>
<dbReference type="OrthoDB" id="9806974at2"/>
<dbReference type="PRINTS" id="PR00080">
    <property type="entry name" value="SDRFAMILY"/>
</dbReference>
<dbReference type="GO" id="GO:0004316">
    <property type="term" value="F:3-oxoacyl-[acyl-carrier-protein] reductase (NADPH) activity"/>
    <property type="evidence" value="ECO:0007669"/>
    <property type="project" value="UniProtKB-EC"/>
</dbReference>
<name>A0A5E7A3M1_PSEFL</name>
<dbReference type="GO" id="GO:0032787">
    <property type="term" value="P:monocarboxylic acid metabolic process"/>
    <property type="evidence" value="ECO:0007669"/>
    <property type="project" value="UniProtKB-ARBA"/>
</dbReference>
<dbReference type="PROSITE" id="PS00061">
    <property type="entry name" value="ADH_SHORT"/>
    <property type="match status" value="1"/>
</dbReference>
<gene>
    <name evidence="2" type="primary">fabG_3</name>
    <name evidence="2" type="ORF">PS723_00571</name>
</gene>
<dbReference type="InterPro" id="IPR036291">
    <property type="entry name" value="NAD(P)-bd_dom_sf"/>
</dbReference>
<dbReference type="NCBIfam" id="NF009466">
    <property type="entry name" value="PRK12826.1-2"/>
    <property type="match status" value="1"/>
</dbReference>
<evidence type="ECO:0000256" key="1">
    <source>
        <dbReference type="ARBA" id="ARBA00006484"/>
    </source>
</evidence>
<proteinExistence type="inferred from homology"/>
<reference evidence="2 3" key="1">
    <citation type="submission" date="2019-09" db="EMBL/GenBank/DDBJ databases">
        <authorList>
            <person name="Chandra G."/>
            <person name="Truman W A."/>
        </authorList>
    </citation>
    <scope>NUCLEOTIDE SEQUENCE [LARGE SCALE GENOMIC DNA]</scope>
    <source>
        <strain evidence="2">PS723</strain>
    </source>
</reference>
<dbReference type="AlphaFoldDB" id="A0A5E7A3M1"/>
<protein>
    <submittedName>
        <fullName evidence="2">3-oxoacyl-[acyl-carrier-protein] reductase FabG</fullName>
        <ecNumber evidence="2">1.1.1.100</ecNumber>
    </submittedName>
</protein>
<evidence type="ECO:0000313" key="2">
    <source>
        <dbReference type="EMBL" id="VVN73528.1"/>
    </source>
</evidence>
<dbReference type="InterPro" id="IPR002347">
    <property type="entry name" value="SDR_fam"/>
</dbReference>
<dbReference type="Proteomes" id="UP000379480">
    <property type="component" value="Unassembled WGS sequence"/>
</dbReference>
<dbReference type="Gene3D" id="3.40.50.720">
    <property type="entry name" value="NAD(P)-binding Rossmann-like Domain"/>
    <property type="match status" value="1"/>
</dbReference>
<dbReference type="PANTHER" id="PTHR42879">
    <property type="entry name" value="3-OXOACYL-(ACYL-CARRIER-PROTEIN) REDUCTASE"/>
    <property type="match status" value="1"/>
</dbReference>
<dbReference type="PRINTS" id="PR00081">
    <property type="entry name" value="GDHRDH"/>
</dbReference>
<dbReference type="RefSeq" id="WP_150802167.1">
    <property type="nucleotide sequence ID" value="NZ_CABVHY010000002.1"/>
</dbReference>
<dbReference type="Pfam" id="PF13561">
    <property type="entry name" value="adh_short_C2"/>
    <property type="match status" value="1"/>
</dbReference>